<dbReference type="RefSeq" id="WP_340238928.1">
    <property type="nucleotide sequence ID" value="NZ_JBBEWC010000011.1"/>
</dbReference>
<evidence type="ECO:0000313" key="1">
    <source>
        <dbReference type="EMBL" id="MFD2520326.1"/>
    </source>
</evidence>
<accession>A0ABW5J675</accession>
<dbReference type="EMBL" id="JBHULC010000005">
    <property type="protein sequence ID" value="MFD2520326.1"/>
    <property type="molecule type" value="Genomic_DNA"/>
</dbReference>
<gene>
    <name evidence="1" type="ORF">ACFSR2_05500</name>
</gene>
<comment type="caution">
    <text evidence="1">The sequence shown here is derived from an EMBL/GenBank/DDBJ whole genome shotgun (WGS) entry which is preliminary data.</text>
</comment>
<dbReference type="Proteomes" id="UP001597510">
    <property type="component" value="Unassembled WGS sequence"/>
</dbReference>
<proteinExistence type="predicted"/>
<reference evidence="2" key="1">
    <citation type="journal article" date="2019" name="Int. J. Syst. Evol. Microbiol.">
        <title>The Global Catalogue of Microorganisms (GCM) 10K type strain sequencing project: providing services to taxonomists for standard genome sequencing and annotation.</title>
        <authorList>
            <consortium name="The Broad Institute Genomics Platform"/>
            <consortium name="The Broad Institute Genome Sequencing Center for Infectious Disease"/>
            <person name="Wu L."/>
            <person name="Ma J."/>
        </authorList>
    </citation>
    <scope>NUCLEOTIDE SEQUENCE [LARGE SCALE GENOMIC DNA]</scope>
    <source>
        <strain evidence="2">KCTC 52344</strain>
    </source>
</reference>
<sequence>MRKISFLCLSVFFNACNWLKTPVNVQETDIIPTYETSPVVADLSSKILREASGVCDSRSMPGHVWIHEDSGNPNHIYLFSHNGQYKGSVVMPFPNRDWEDISIGPGPVENKNYIYLADIGDNAAVFDNLYYIYRFEEPQSLEQPVAAHDRIRFRYPNGSRDAECILVDPLTKDIYIVTKREINVHLYVLPYPQSVSEIQTARFIQTIPYQIVTSGGISPDGKEIAIRNYFRIFYWYRREGETIPQVLARTRDGFLPSKNELQGEGFCFDRNGMGYFTNSEIPDGEPLESYLYYFRKKTK</sequence>
<keyword evidence="2" id="KW-1185">Reference proteome</keyword>
<organism evidence="1 2">
    <name type="scientific">Emticicia soli</name>
    <dbReference type="NCBI Taxonomy" id="2027878"/>
    <lineage>
        <taxon>Bacteria</taxon>
        <taxon>Pseudomonadati</taxon>
        <taxon>Bacteroidota</taxon>
        <taxon>Cytophagia</taxon>
        <taxon>Cytophagales</taxon>
        <taxon>Leadbetterellaceae</taxon>
        <taxon>Emticicia</taxon>
    </lineage>
</organism>
<name>A0ABW5J675_9BACT</name>
<protein>
    <submittedName>
        <fullName evidence="1">PE-PGRS family protein</fullName>
    </submittedName>
</protein>
<evidence type="ECO:0000313" key="2">
    <source>
        <dbReference type="Proteomes" id="UP001597510"/>
    </source>
</evidence>